<gene>
    <name evidence="1" type="ORF">EV197_0992</name>
</gene>
<evidence type="ECO:0008006" key="3">
    <source>
        <dbReference type="Google" id="ProtNLM"/>
    </source>
</evidence>
<keyword evidence="2" id="KW-1185">Reference proteome</keyword>
<dbReference type="CDD" id="cd19608">
    <property type="entry name" value="GH113_mannanase-like"/>
    <property type="match status" value="1"/>
</dbReference>
<reference evidence="1 2" key="1">
    <citation type="submission" date="2019-02" db="EMBL/GenBank/DDBJ databases">
        <title>Genomic Encyclopedia of Type Strains, Phase IV (KMG-IV): sequencing the most valuable type-strain genomes for metagenomic binning, comparative biology and taxonomic classification.</title>
        <authorList>
            <person name="Goeker M."/>
        </authorList>
    </citation>
    <scope>NUCLEOTIDE SEQUENCE [LARGE SCALE GENOMIC DNA]</scope>
    <source>
        <strain evidence="1 2">DSM 17196</strain>
    </source>
</reference>
<dbReference type="RefSeq" id="WP_130285584.1">
    <property type="nucleotide sequence ID" value="NZ_SGXE01000001.1"/>
</dbReference>
<accession>A0A4Q7PGW5</accession>
<dbReference type="InterPro" id="IPR017853">
    <property type="entry name" value="GH"/>
</dbReference>
<dbReference type="SUPFAM" id="SSF51445">
    <property type="entry name" value="(Trans)glycosidases"/>
    <property type="match status" value="1"/>
</dbReference>
<evidence type="ECO:0000313" key="1">
    <source>
        <dbReference type="EMBL" id="RZS99766.1"/>
    </source>
</evidence>
<name>A0A4Q7PGW5_9FLAO</name>
<dbReference type="Proteomes" id="UP000292262">
    <property type="component" value="Unassembled WGS sequence"/>
</dbReference>
<proteinExistence type="predicted"/>
<dbReference type="Gene3D" id="3.20.20.80">
    <property type="entry name" value="Glycosidases"/>
    <property type="match status" value="1"/>
</dbReference>
<dbReference type="EMBL" id="SGXE01000001">
    <property type="protein sequence ID" value="RZS99766.1"/>
    <property type="molecule type" value="Genomic_DNA"/>
</dbReference>
<organism evidence="1 2">
    <name type="scientific">Aquimarina brevivitae</name>
    <dbReference type="NCBI Taxonomy" id="323412"/>
    <lineage>
        <taxon>Bacteria</taxon>
        <taxon>Pseudomonadati</taxon>
        <taxon>Bacteroidota</taxon>
        <taxon>Flavobacteriia</taxon>
        <taxon>Flavobacteriales</taxon>
        <taxon>Flavobacteriaceae</taxon>
        <taxon>Aquimarina</taxon>
    </lineage>
</organism>
<evidence type="ECO:0000313" key="2">
    <source>
        <dbReference type="Proteomes" id="UP000292262"/>
    </source>
</evidence>
<dbReference type="OrthoDB" id="9773531at2"/>
<comment type="caution">
    <text evidence="1">The sequence shown here is derived from an EMBL/GenBank/DDBJ whole genome shotgun (WGS) entry which is preliminary data.</text>
</comment>
<protein>
    <recommendedName>
        <fullName evidence="3">Glycoside hydrolase</fullName>
    </recommendedName>
</protein>
<dbReference type="AlphaFoldDB" id="A0A4Q7PGW5"/>
<sequence length="333" mass="38952">MNKLLGLLLVLLFLNCQGQKSKINGVSFVAAPQEITITAVDPVVKLNANWAAVMPYGFVKKTDSPEVIFNIERQWWGERREGAKKTIALLNAKKIQVMLKPQLWVWQGEFTGLIAMKSESDWIAFEKSYRKFIMLYAELAKKMDVPLLCIGTELEKFVQQRPKYWNQLIDDIKKVYKGELTYAENWDQYRNTAIWDKLDYIGVDAYFPVTDKQSPTISEFKEGWQKHKVNLQDFSDKHQKPILFTEYGYRSVHYTGKRPWDASRSENDINLEAQKNALAAIHHEFWQEDWFAGGFLWKWFHNHNEAGGNNNNRFTIQNKPAEDLIRQLYSSNK</sequence>
<dbReference type="InterPro" id="IPR055151">
    <property type="entry name" value="GH113"/>
</dbReference>
<dbReference type="Pfam" id="PF22612">
    <property type="entry name" value="GH113"/>
    <property type="match status" value="1"/>
</dbReference>